<feature type="region of interest" description="Disordered" evidence="1">
    <location>
        <begin position="20"/>
        <end position="43"/>
    </location>
</feature>
<accession>A0A1S0U3Q0</accession>
<evidence type="ECO:0000256" key="1">
    <source>
        <dbReference type="SAM" id="MobiDB-lite"/>
    </source>
</evidence>
<gene>
    <name evidence="2" type="ORF">LOAG_03773</name>
</gene>
<feature type="compositionally biased region" description="Basic and acidic residues" evidence="1">
    <location>
        <begin position="23"/>
        <end position="34"/>
    </location>
</feature>
<dbReference type="AlphaFoldDB" id="A0A1S0U3Q0"/>
<dbReference type="RefSeq" id="XP_003139354.1">
    <property type="nucleotide sequence ID" value="XM_003139306.1"/>
</dbReference>
<organism evidence="2">
    <name type="scientific">Loa loa</name>
    <name type="common">Eye worm</name>
    <name type="synonym">Filaria loa</name>
    <dbReference type="NCBI Taxonomy" id="7209"/>
    <lineage>
        <taxon>Eukaryota</taxon>
        <taxon>Metazoa</taxon>
        <taxon>Ecdysozoa</taxon>
        <taxon>Nematoda</taxon>
        <taxon>Chromadorea</taxon>
        <taxon>Rhabditida</taxon>
        <taxon>Spirurina</taxon>
        <taxon>Spiruromorpha</taxon>
        <taxon>Filarioidea</taxon>
        <taxon>Onchocercidae</taxon>
        <taxon>Loa</taxon>
    </lineage>
</organism>
<dbReference type="EMBL" id="JH712079">
    <property type="protein sequence ID" value="EFO24715.1"/>
    <property type="molecule type" value="Genomic_DNA"/>
</dbReference>
<dbReference type="CTD" id="9941164"/>
<name>A0A1S0U3Q0_LOALO</name>
<sequence>MDGWMDSLTLPVDIQSSSSLLLPKRDEVPYHTDDDGGDDDGNTDNVITIVHERIDNEFLHLLHCYWMLIRFGVQREFSSPSQEFELAVFAAIHLNRGFARKN</sequence>
<reference evidence="2" key="1">
    <citation type="submission" date="2012-04" db="EMBL/GenBank/DDBJ databases">
        <title>The Genome Sequence of Loa loa.</title>
        <authorList>
            <consortium name="The Broad Institute Genome Sequencing Platform"/>
            <consortium name="Broad Institute Genome Sequencing Center for Infectious Disease"/>
            <person name="Nutman T.B."/>
            <person name="Fink D.L."/>
            <person name="Russ C."/>
            <person name="Young S."/>
            <person name="Zeng Q."/>
            <person name="Gargeya S."/>
            <person name="Alvarado L."/>
            <person name="Berlin A."/>
            <person name="Chapman S.B."/>
            <person name="Chen Z."/>
            <person name="Freedman E."/>
            <person name="Gellesch M."/>
            <person name="Goldberg J."/>
            <person name="Griggs A."/>
            <person name="Gujja S."/>
            <person name="Heilman E.R."/>
            <person name="Heiman D."/>
            <person name="Howarth C."/>
            <person name="Mehta T."/>
            <person name="Neiman D."/>
            <person name="Pearson M."/>
            <person name="Roberts A."/>
            <person name="Saif S."/>
            <person name="Shea T."/>
            <person name="Shenoy N."/>
            <person name="Sisk P."/>
            <person name="Stolte C."/>
            <person name="Sykes S."/>
            <person name="White J."/>
            <person name="Yandava C."/>
            <person name="Haas B."/>
            <person name="Henn M.R."/>
            <person name="Nusbaum C."/>
            <person name="Birren B."/>
        </authorList>
    </citation>
    <scope>NUCLEOTIDE SEQUENCE [LARGE SCALE GENOMIC DNA]</scope>
</reference>
<dbReference type="KEGG" id="loa:LOAG_03773"/>
<proteinExistence type="predicted"/>
<protein>
    <submittedName>
        <fullName evidence="2">Uncharacterized protein</fullName>
    </submittedName>
</protein>
<dbReference type="GeneID" id="9941164"/>
<evidence type="ECO:0000313" key="2">
    <source>
        <dbReference type="EMBL" id="EFO24715.1"/>
    </source>
</evidence>
<dbReference type="InParanoid" id="A0A1S0U3Q0"/>